<dbReference type="GO" id="GO:0016853">
    <property type="term" value="F:isomerase activity"/>
    <property type="evidence" value="ECO:0007669"/>
    <property type="project" value="UniProtKB-KW"/>
</dbReference>
<dbReference type="EC" id="5.1.3.24" evidence="2"/>
<dbReference type="RefSeq" id="WP_145364429.1">
    <property type="nucleotide sequence ID" value="NZ_CP036268.1"/>
</dbReference>
<sequence precursor="true">MKNGFPHLLTVGLTVALCASAVPAFAHFPWLTVEDRYGAEPKLQCYFAESAAPDDPKLLKYVEGADVWQLSARGEPKAVELDKSEEELSRTVDPGNAESLFFLAHDLGVMTRHGSTFRLKYTALTGPDLKGWAWKSAKFPEAAGLIVRPERDGGEITVQVTFQGEPVVGAEVHFNSLLGDEIKRETNEKGLVAFKLDENEIESLRVKLVEQKSGEVGGDSFDEVRHYATVTFPPASHKPLATKVLPHDIPEHVTSFGAAVADGKLYFYGGHTGGAHDYYREGQSHTLWSLDLSGKGSWQRLVDGPHLQGNALVTHDGKLYRIGGFTAKNSEGEEQDLWSQSSFAAFDPASNKWTELPALPEPRSSFDAAVLGDHIYVIGGWGMSGDADSKWHRTAWKFDLTDADGEWTALPDAPFARRALSVAAFDGNIYAIGGMQEEGGPTTETAIYDTASKSWSAGPRLNGTSMTGFGSSAFSTGGRLYVSVYDGTLQRLSEDGSRWEVVGDLPTARFFHRMLPLDDDTLVFLGGANMGVGKFEKVETLDVAK</sequence>
<dbReference type="InterPro" id="IPR052392">
    <property type="entry name" value="Kelch-BTB_domain-containing"/>
</dbReference>
<dbReference type="KEGG" id="svp:Pan189_26960"/>
<proteinExistence type="predicted"/>
<protein>
    <submittedName>
        <fullName evidence="2">N-acetylneuraminate epimerase</fullName>
        <ecNumber evidence="2">5.1.3.24</ecNumber>
    </submittedName>
</protein>
<dbReference type="AlphaFoldDB" id="A0A517R351"/>
<gene>
    <name evidence="2" type="primary">nanM_1</name>
    <name evidence="2" type="ORF">Pan189_26960</name>
</gene>
<organism evidence="2 3">
    <name type="scientific">Stratiformator vulcanicus</name>
    <dbReference type="NCBI Taxonomy" id="2527980"/>
    <lineage>
        <taxon>Bacteria</taxon>
        <taxon>Pseudomonadati</taxon>
        <taxon>Planctomycetota</taxon>
        <taxon>Planctomycetia</taxon>
        <taxon>Planctomycetales</taxon>
        <taxon>Planctomycetaceae</taxon>
        <taxon>Stratiformator</taxon>
    </lineage>
</organism>
<keyword evidence="2" id="KW-0413">Isomerase</keyword>
<feature type="chain" id="PRO_5021902151" evidence="1">
    <location>
        <begin position="27"/>
        <end position="545"/>
    </location>
</feature>
<evidence type="ECO:0000313" key="3">
    <source>
        <dbReference type="Proteomes" id="UP000317318"/>
    </source>
</evidence>
<dbReference type="InterPro" id="IPR015915">
    <property type="entry name" value="Kelch-typ_b-propeller"/>
</dbReference>
<dbReference type="PANTHER" id="PTHR46375">
    <property type="entry name" value="KELCH REPEAT AND BTB DOMAIN-CONTAINING PROTEIN 13-RELATED"/>
    <property type="match status" value="1"/>
</dbReference>
<evidence type="ECO:0000256" key="1">
    <source>
        <dbReference type="SAM" id="SignalP"/>
    </source>
</evidence>
<dbReference type="SMART" id="SM00612">
    <property type="entry name" value="Kelch"/>
    <property type="match status" value="3"/>
</dbReference>
<keyword evidence="3" id="KW-1185">Reference proteome</keyword>
<dbReference type="InterPro" id="IPR006652">
    <property type="entry name" value="Kelch_1"/>
</dbReference>
<dbReference type="Pfam" id="PF24681">
    <property type="entry name" value="Kelch_KLHDC2_KLHL20_DRC7"/>
    <property type="match status" value="1"/>
</dbReference>
<accession>A0A517R351</accession>
<name>A0A517R351_9PLAN</name>
<dbReference type="Gene3D" id="2.120.10.80">
    <property type="entry name" value="Kelch-type beta propeller"/>
    <property type="match status" value="2"/>
</dbReference>
<reference evidence="2 3" key="1">
    <citation type="submission" date="2019-02" db="EMBL/GenBank/DDBJ databases">
        <title>Deep-cultivation of Planctomycetes and their phenomic and genomic characterization uncovers novel biology.</title>
        <authorList>
            <person name="Wiegand S."/>
            <person name="Jogler M."/>
            <person name="Boedeker C."/>
            <person name="Pinto D."/>
            <person name="Vollmers J."/>
            <person name="Rivas-Marin E."/>
            <person name="Kohn T."/>
            <person name="Peeters S.H."/>
            <person name="Heuer A."/>
            <person name="Rast P."/>
            <person name="Oberbeckmann S."/>
            <person name="Bunk B."/>
            <person name="Jeske O."/>
            <person name="Meyerdierks A."/>
            <person name="Storesund J.E."/>
            <person name="Kallscheuer N."/>
            <person name="Luecker S."/>
            <person name="Lage O.M."/>
            <person name="Pohl T."/>
            <person name="Merkel B.J."/>
            <person name="Hornburger P."/>
            <person name="Mueller R.-W."/>
            <person name="Bruemmer F."/>
            <person name="Labrenz M."/>
            <person name="Spormann A.M."/>
            <person name="Op den Camp H."/>
            <person name="Overmann J."/>
            <person name="Amann R."/>
            <person name="Jetten M.S.M."/>
            <person name="Mascher T."/>
            <person name="Medema M.H."/>
            <person name="Devos D.P."/>
            <person name="Kaster A.-K."/>
            <person name="Ovreas L."/>
            <person name="Rohde M."/>
            <person name="Galperin M.Y."/>
            <person name="Jogler C."/>
        </authorList>
    </citation>
    <scope>NUCLEOTIDE SEQUENCE [LARGE SCALE GENOMIC DNA]</scope>
    <source>
        <strain evidence="2 3">Pan189</strain>
    </source>
</reference>
<dbReference type="Proteomes" id="UP000317318">
    <property type="component" value="Chromosome"/>
</dbReference>
<dbReference type="SUPFAM" id="SSF117281">
    <property type="entry name" value="Kelch motif"/>
    <property type="match status" value="1"/>
</dbReference>
<dbReference type="OrthoDB" id="232651at2"/>
<evidence type="ECO:0000313" key="2">
    <source>
        <dbReference type="EMBL" id="QDT38305.1"/>
    </source>
</evidence>
<dbReference type="EMBL" id="CP036268">
    <property type="protein sequence ID" value="QDT38305.1"/>
    <property type="molecule type" value="Genomic_DNA"/>
</dbReference>
<dbReference type="PANTHER" id="PTHR46375:SF3">
    <property type="entry name" value="KELCH REPEAT AND BTB DOMAIN-CONTAINING PROTEIN 13"/>
    <property type="match status" value="1"/>
</dbReference>
<keyword evidence="1" id="KW-0732">Signal</keyword>
<feature type="signal peptide" evidence="1">
    <location>
        <begin position="1"/>
        <end position="26"/>
    </location>
</feature>